<keyword evidence="1 4" id="KW-0489">Methyltransferase</keyword>
<evidence type="ECO:0000256" key="2">
    <source>
        <dbReference type="ARBA" id="ARBA00022679"/>
    </source>
</evidence>
<organism evidence="4">
    <name type="scientific">Candidatus Endomicrobium sp. MdDo-005</name>
    <dbReference type="NCBI Taxonomy" id="1837115"/>
    <lineage>
        <taxon>Bacteria</taxon>
        <taxon>Pseudomonadati</taxon>
        <taxon>Elusimicrobiota</taxon>
        <taxon>Endomicrobiia</taxon>
        <taxon>Endomicrobiales</taxon>
        <taxon>Endomicrobiaceae</taxon>
        <taxon>Endomicrobium</taxon>
    </lineage>
</organism>
<dbReference type="AlphaFoldDB" id="A0A1C9ZUF1"/>
<reference evidence="4" key="1">
    <citation type="journal article" date="2016" name="Genome Biol. Evol.">
        <title>Comparison of intracellular "Ca. Endomicrobium trichonymphae" genomovars illuminates the requirement and decay of defense systems against foreign DNA.</title>
        <authorList>
            <person name="Izawa K."/>
            <person name="Kuwahara H."/>
            <person name="Kihara K."/>
            <person name="Yuki M."/>
            <person name="Lo N."/>
            <person name="Ito T."/>
            <person name="Ohkuma M."/>
            <person name="Hongoh Y."/>
        </authorList>
    </citation>
    <scope>NUCLEOTIDE SEQUENCE</scope>
    <source>
        <strain evidence="4">MdDo-005</strain>
    </source>
</reference>
<accession>A0A1C9ZUF1</accession>
<keyword evidence="2" id="KW-0808">Transferase</keyword>
<dbReference type="SUPFAM" id="SSF53335">
    <property type="entry name" value="S-adenosyl-L-methionine-dependent methyltransferases"/>
    <property type="match status" value="2"/>
</dbReference>
<dbReference type="InterPro" id="IPR002941">
    <property type="entry name" value="DNA_methylase_N4/N6"/>
</dbReference>
<dbReference type="GO" id="GO:0003677">
    <property type="term" value="F:DNA binding"/>
    <property type="evidence" value="ECO:0007669"/>
    <property type="project" value="InterPro"/>
</dbReference>
<dbReference type="Gene3D" id="3.40.50.150">
    <property type="entry name" value="Vaccinia Virus protein VP39"/>
    <property type="match status" value="2"/>
</dbReference>
<evidence type="ECO:0000313" key="4">
    <source>
        <dbReference type="EMBL" id="BAV59409.1"/>
    </source>
</evidence>
<evidence type="ECO:0000256" key="1">
    <source>
        <dbReference type="ARBA" id="ARBA00022603"/>
    </source>
</evidence>
<dbReference type="REBASE" id="234260">
    <property type="entry name" value="M.Esp005ORFPP"/>
</dbReference>
<name>A0A1C9ZUF1_9BACT</name>
<feature type="domain" description="DNA methylase N-4/N-6" evidence="3">
    <location>
        <begin position="52"/>
        <end position="162"/>
    </location>
</feature>
<dbReference type="GO" id="GO:0008170">
    <property type="term" value="F:N-methyltransferase activity"/>
    <property type="evidence" value="ECO:0007669"/>
    <property type="project" value="InterPro"/>
</dbReference>
<dbReference type="GO" id="GO:0032259">
    <property type="term" value="P:methylation"/>
    <property type="evidence" value="ECO:0007669"/>
    <property type="project" value="UniProtKB-KW"/>
</dbReference>
<proteinExistence type="predicted"/>
<protein>
    <submittedName>
        <fullName evidence="4">Type II modification methylase</fullName>
    </submittedName>
</protein>
<dbReference type="Pfam" id="PF01555">
    <property type="entry name" value="N6_N4_Mtase"/>
    <property type="match status" value="1"/>
</dbReference>
<sequence>MQEKTEYLTIKESSRWASNYLGREITTSNISYLIHYGLIGNAGTNSSLQILKSELIKYYQSLNKTRENSWKEKLGNDLNWKLSFDNLKESDTTKHIHRLHPYKGKFIPQLVEYFLDNNTDEFKKEVFFEKNDIILDPFCGSGTTLAQANELGMNAIGIDVSAFNSLIANCKINTYNFVSLEQEIKGITEKLLTNSQFSKDTDFDRILIKELKNFNDKYFPVPEFKYKVKRKLINGDIYGQEKEKHFLPIYRKLIQEYTIELLKNSPETFIEKWYFKNITDEINLVFKEIKNVKERNNKNILALILSRTMRSCRATTHSDLATLVKPVFTTYYCVKHGKICKPIFSIIKWWKNYSKDTVIRLKEFSKLKTNTYQYCMTGDSRTIDIASALAKKNKDFANMLNKKKVSGIFSSPPYVGIIDYHEQHAYAYDLFGFKRNDELEIGPLYKGQSKEALTNYIEGIASVLNNCKKYLKCNYNVFLVANDKYNLYPQIAYKAKMKIVNVFKRPVLNRSEKDKCVYSEIIFHLKEKKC</sequence>
<evidence type="ECO:0000259" key="3">
    <source>
        <dbReference type="Pfam" id="PF01555"/>
    </source>
</evidence>
<dbReference type="InterPro" id="IPR029063">
    <property type="entry name" value="SAM-dependent_MTases_sf"/>
</dbReference>
<dbReference type="EMBL" id="LC153673">
    <property type="protein sequence ID" value="BAV59409.1"/>
    <property type="molecule type" value="Genomic_DNA"/>
</dbReference>